<dbReference type="InterPro" id="IPR001841">
    <property type="entry name" value="Znf_RING"/>
</dbReference>
<evidence type="ECO:0000313" key="9">
    <source>
        <dbReference type="Proteomes" id="UP000660262"/>
    </source>
</evidence>
<evidence type="ECO:0000256" key="4">
    <source>
        <dbReference type="PROSITE-ProRule" id="PRU00207"/>
    </source>
</evidence>
<dbReference type="EMBL" id="BNJQ01000001">
    <property type="protein sequence ID" value="GHP01506.1"/>
    <property type="molecule type" value="Genomic_DNA"/>
</dbReference>
<reference evidence="8" key="1">
    <citation type="submission" date="2020-10" db="EMBL/GenBank/DDBJ databases">
        <title>Unveiling of a novel bifunctional photoreceptor, Dualchrome1, isolated from a cosmopolitan green alga.</title>
        <authorList>
            <person name="Suzuki S."/>
            <person name="Kawachi M."/>
        </authorList>
    </citation>
    <scope>NUCLEOTIDE SEQUENCE</scope>
    <source>
        <strain evidence="8">NIES 2893</strain>
    </source>
</reference>
<keyword evidence="1 4" id="KW-0479">Metal-binding</keyword>
<evidence type="ECO:0000256" key="3">
    <source>
        <dbReference type="ARBA" id="ARBA00022833"/>
    </source>
</evidence>
<feature type="region of interest" description="Disordered" evidence="5">
    <location>
        <begin position="1"/>
        <end position="23"/>
    </location>
</feature>
<evidence type="ECO:0000256" key="1">
    <source>
        <dbReference type="ARBA" id="ARBA00022723"/>
    </source>
</evidence>
<dbReference type="OrthoDB" id="1737200at2759"/>
<feature type="domain" description="TRAF-type" evidence="7">
    <location>
        <begin position="401"/>
        <end position="448"/>
    </location>
</feature>
<dbReference type="InterPro" id="IPR027370">
    <property type="entry name" value="Znf-RING_euk"/>
</dbReference>
<name>A0A830H321_9CHLO</name>
<feature type="compositionally biased region" description="Acidic residues" evidence="5">
    <location>
        <begin position="600"/>
        <end position="610"/>
    </location>
</feature>
<evidence type="ECO:0000256" key="5">
    <source>
        <dbReference type="SAM" id="MobiDB-lite"/>
    </source>
</evidence>
<dbReference type="PANTHER" id="PTHR10131:SF94">
    <property type="entry name" value="TNF RECEPTOR-ASSOCIATED FACTOR 4"/>
    <property type="match status" value="1"/>
</dbReference>
<comment type="caution">
    <text evidence="8">The sequence shown here is derived from an EMBL/GenBank/DDBJ whole genome shotgun (WGS) entry which is preliminary data.</text>
</comment>
<evidence type="ECO:0000259" key="7">
    <source>
        <dbReference type="PROSITE" id="PS50145"/>
    </source>
</evidence>
<gene>
    <name evidence="8" type="ORF">PPROV_000026200</name>
</gene>
<dbReference type="Proteomes" id="UP000660262">
    <property type="component" value="Unassembled WGS sequence"/>
</dbReference>
<dbReference type="InterPro" id="IPR013083">
    <property type="entry name" value="Znf_RING/FYVE/PHD"/>
</dbReference>
<dbReference type="SUPFAM" id="SSF49599">
    <property type="entry name" value="TRAF domain-like"/>
    <property type="match status" value="2"/>
</dbReference>
<dbReference type="Pfam" id="PF13445">
    <property type="entry name" value="zf-RING_UBOX"/>
    <property type="match status" value="1"/>
</dbReference>
<feature type="region of interest" description="Disordered" evidence="5">
    <location>
        <begin position="598"/>
        <end position="630"/>
    </location>
</feature>
<organism evidence="8 9">
    <name type="scientific">Pycnococcus provasolii</name>
    <dbReference type="NCBI Taxonomy" id="41880"/>
    <lineage>
        <taxon>Eukaryota</taxon>
        <taxon>Viridiplantae</taxon>
        <taxon>Chlorophyta</taxon>
        <taxon>Pseudoscourfieldiophyceae</taxon>
        <taxon>Pseudoscourfieldiales</taxon>
        <taxon>Pycnococcaceae</taxon>
        <taxon>Pycnococcus</taxon>
    </lineage>
</organism>
<dbReference type="PROSITE" id="PS50089">
    <property type="entry name" value="ZF_RING_2"/>
    <property type="match status" value="1"/>
</dbReference>
<evidence type="ECO:0000313" key="8">
    <source>
        <dbReference type="EMBL" id="GHP01506.1"/>
    </source>
</evidence>
<evidence type="ECO:0000259" key="6">
    <source>
        <dbReference type="PROSITE" id="PS50089"/>
    </source>
</evidence>
<keyword evidence="9" id="KW-1185">Reference proteome</keyword>
<sequence length="630" mass="69662">MQQQPTLQQHNMPEAATSAPSRSRSFLQRRGLQLVPSSHDEALRQRGELYASYRATHDTVTAYVGKPPELLLCPCCGDVFDDAVLLPCGHSHCRTCATIPALRDSALAGGMLPEATDATCTLCNVTWQHAETPADVARGRSAMEVLKVLCCHGLRLVATEEQTFGGKHRKIKVRGLGADGSDGSSFVALDPSGCRTIVPLSDKQEHEAACPFRPVVCGLRDDDSKQRREGDEVQGYDASGVRRHSVAHSCTARVRFKDLDAHRRTCEFRRVTCLRCGKSFNARRQAEHDAICEMTPCPLGCGALCRRGDGVSKHIEYDCPRALVYCGNIAERGEEADGTEVPPLAPWPRMGDAPGSEGIVRSCGFACRRCDLSMHQRNACPYRLRTCEHCGKGVSAVYLEAHVKRCPGVVIPCPNLCGMMLRRGELKQHLTTACSAGSTSCPYVELGCQARYARGEEEHHLKTNVHNHLAMVAHKVNSMQGTFDAMRESVWALSESVDNHAKASEERHRLLEAQLADVMNKQREDFSSVCADLSSMRDYFFERLEEEVRRWEARTSAESVGFQKSYRSFVEAHERIEGLAARLQTRAGVASNLESFLSDNDAEAEPEETSAEISEGASRRFKGRRTIDDY</sequence>
<protein>
    <recommendedName>
        <fullName evidence="10">RING-type domain-containing protein</fullName>
    </recommendedName>
</protein>
<evidence type="ECO:0000256" key="2">
    <source>
        <dbReference type="ARBA" id="ARBA00022771"/>
    </source>
</evidence>
<feature type="zinc finger region" description="TRAF-type" evidence="4">
    <location>
        <begin position="401"/>
        <end position="448"/>
    </location>
</feature>
<accession>A0A830H321</accession>
<proteinExistence type="predicted"/>
<evidence type="ECO:0008006" key="10">
    <source>
        <dbReference type="Google" id="ProtNLM"/>
    </source>
</evidence>
<feature type="compositionally biased region" description="Polar residues" evidence="5">
    <location>
        <begin position="1"/>
        <end position="11"/>
    </location>
</feature>
<dbReference type="Gene3D" id="3.30.40.10">
    <property type="entry name" value="Zinc/RING finger domain, C3HC4 (zinc finger)"/>
    <property type="match status" value="5"/>
</dbReference>
<dbReference type="PANTHER" id="PTHR10131">
    <property type="entry name" value="TNF RECEPTOR ASSOCIATED FACTOR"/>
    <property type="match status" value="1"/>
</dbReference>
<dbReference type="InterPro" id="IPR001293">
    <property type="entry name" value="Znf_TRAF"/>
</dbReference>
<dbReference type="SUPFAM" id="SSF57850">
    <property type="entry name" value="RING/U-box"/>
    <property type="match status" value="1"/>
</dbReference>
<dbReference type="PROSITE" id="PS50145">
    <property type="entry name" value="ZF_TRAF"/>
    <property type="match status" value="1"/>
</dbReference>
<keyword evidence="2 4" id="KW-0863">Zinc-finger</keyword>
<keyword evidence="3 4" id="KW-0862">Zinc</keyword>
<dbReference type="AlphaFoldDB" id="A0A830H321"/>
<feature type="domain" description="RING-type" evidence="6">
    <location>
        <begin position="73"/>
        <end position="124"/>
    </location>
</feature>
<dbReference type="GO" id="GO:0008270">
    <property type="term" value="F:zinc ion binding"/>
    <property type="evidence" value="ECO:0007669"/>
    <property type="project" value="UniProtKB-KW"/>
</dbReference>
<dbReference type="Pfam" id="PF02176">
    <property type="entry name" value="zf-TRAF"/>
    <property type="match status" value="1"/>
</dbReference>